<evidence type="ECO:0000256" key="5">
    <source>
        <dbReference type="SAM" id="MobiDB-lite"/>
    </source>
</evidence>
<keyword evidence="3" id="KW-0539">Nucleus</keyword>
<dbReference type="InterPro" id="IPR024861">
    <property type="entry name" value="Donson"/>
</dbReference>
<evidence type="ECO:0000313" key="7">
    <source>
        <dbReference type="Proteomes" id="UP001154282"/>
    </source>
</evidence>
<protein>
    <recommendedName>
        <fullName evidence="8">Donson</fullName>
    </recommendedName>
</protein>
<dbReference type="PRINTS" id="PR02064">
    <property type="entry name" value="DONSON"/>
</dbReference>
<dbReference type="Proteomes" id="UP001154282">
    <property type="component" value="Unassembled WGS sequence"/>
</dbReference>
<keyword evidence="7" id="KW-1185">Reference proteome</keyword>
<comment type="similarity">
    <text evidence="4">Belongs to the DONSON family.</text>
</comment>
<reference evidence="6" key="1">
    <citation type="submission" date="2022-08" db="EMBL/GenBank/DDBJ databases">
        <authorList>
            <person name="Gutierrez-Valencia J."/>
        </authorList>
    </citation>
    <scope>NUCLEOTIDE SEQUENCE</scope>
</reference>
<dbReference type="PANTHER" id="PTHR12972">
    <property type="entry name" value="DOWNSTREAM NEIGHBOR OF SON"/>
    <property type="match status" value="1"/>
</dbReference>
<evidence type="ECO:0000256" key="3">
    <source>
        <dbReference type="ARBA" id="ARBA00023242"/>
    </source>
</evidence>
<comment type="caution">
    <text evidence="6">The sequence shown here is derived from an EMBL/GenBank/DDBJ whole genome shotgun (WGS) entry which is preliminary data.</text>
</comment>
<feature type="region of interest" description="Disordered" evidence="5">
    <location>
        <begin position="68"/>
        <end position="87"/>
    </location>
</feature>
<name>A0AAV0JC75_9ROSI</name>
<dbReference type="AlphaFoldDB" id="A0AAV0JC75"/>
<dbReference type="PANTHER" id="PTHR12972:SF0">
    <property type="entry name" value="PROTEIN DOWNSTREAM NEIGHBOR OF SON"/>
    <property type="match status" value="1"/>
</dbReference>
<dbReference type="GO" id="GO:0033260">
    <property type="term" value="P:nuclear DNA replication"/>
    <property type="evidence" value="ECO:0007669"/>
    <property type="project" value="TreeGrafter"/>
</dbReference>
<feature type="region of interest" description="Disordered" evidence="5">
    <location>
        <begin position="1"/>
        <end position="33"/>
    </location>
</feature>
<keyword evidence="2" id="KW-0217">Developmental protein</keyword>
<sequence length="624" mass="67802">MAKVAPPGSLPPNSLQIGAGPLNVGPMAKRKTPSDLRFRRSYGQTFSFELQREQLRRTSLAELMGESKLSMPGKTNNPVENGIKKPEVSRNPKYIDTRLDEVYPVKKSRLGMLPAKEKVQENKSTGQLNNLKNLSTLTNLAAKRQETCLEKPVAHADVSTDCSTKAHQTSEKCSQSIFRTVAELSTYGKQSSGLAAVDMDKALKGLAACEPAGHSRLNTDTSGKSGQYSGNFCSECCIPGKKPPLDFTLKTKMRLLCACSVSGLHRSIVSSTYNSTPQFIFQQGCAVDISSPLQTLTSQLCSPKSLHSWVYPQSTLPPAVISVLSSSAADGDFLRKRQMAWQDSFRSLYYLLRKNICSIFYVCTSHFVVMFTNAGGLGCSAYISQSTISVRSLLREHDVCFSMPLCHSKVEQVATEHLVELAAIRRENLGQVRNLSSLDNVDNTPESLLAFKEKIHVQGLYDFLLNYRSSLTLLSGVDVPLLYSPIPFPNASLSAPEISCVDMKRADHTAASPKDGSNVTLSSIIEVKGTFIPPWIVSRICALLSCEATNFEASFATEPTSIGLNVVIEKVVEESKSDAETVQESDSSSALGLAEAVVAPCVSSGFITGLKYRDNSYLASLSPA</sequence>
<organism evidence="6 7">
    <name type="scientific">Linum tenue</name>
    <dbReference type="NCBI Taxonomy" id="586396"/>
    <lineage>
        <taxon>Eukaryota</taxon>
        <taxon>Viridiplantae</taxon>
        <taxon>Streptophyta</taxon>
        <taxon>Embryophyta</taxon>
        <taxon>Tracheophyta</taxon>
        <taxon>Spermatophyta</taxon>
        <taxon>Magnoliopsida</taxon>
        <taxon>eudicotyledons</taxon>
        <taxon>Gunneridae</taxon>
        <taxon>Pentapetalae</taxon>
        <taxon>rosids</taxon>
        <taxon>fabids</taxon>
        <taxon>Malpighiales</taxon>
        <taxon>Linaceae</taxon>
        <taxon>Linum</taxon>
    </lineage>
</organism>
<proteinExistence type="inferred from homology"/>
<comment type="subcellular location">
    <subcellularLocation>
        <location evidence="1">Nucleus</location>
    </subcellularLocation>
</comment>
<evidence type="ECO:0008006" key="8">
    <source>
        <dbReference type="Google" id="ProtNLM"/>
    </source>
</evidence>
<accession>A0AAV0JC75</accession>
<evidence type="ECO:0000256" key="4">
    <source>
        <dbReference type="ARBA" id="ARBA00025806"/>
    </source>
</evidence>
<dbReference type="EMBL" id="CAMGYJ010000004">
    <property type="protein sequence ID" value="CAI0406469.1"/>
    <property type="molecule type" value="Genomic_DNA"/>
</dbReference>
<evidence type="ECO:0000313" key="6">
    <source>
        <dbReference type="EMBL" id="CAI0406469.1"/>
    </source>
</evidence>
<dbReference type="GO" id="GO:0005634">
    <property type="term" value="C:nucleus"/>
    <property type="evidence" value="ECO:0007669"/>
    <property type="project" value="UniProtKB-SubCell"/>
</dbReference>
<gene>
    <name evidence="6" type="ORF">LITE_LOCUS13213</name>
</gene>
<evidence type="ECO:0000256" key="2">
    <source>
        <dbReference type="ARBA" id="ARBA00022473"/>
    </source>
</evidence>
<evidence type="ECO:0000256" key="1">
    <source>
        <dbReference type="ARBA" id="ARBA00004123"/>
    </source>
</evidence>